<dbReference type="AlphaFoldDB" id="A0A835C5Y9"/>
<keyword evidence="2" id="KW-1185">Reference proteome</keyword>
<evidence type="ECO:0000313" key="1">
    <source>
        <dbReference type="EMBL" id="KAF7831826.1"/>
    </source>
</evidence>
<dbReference type="EMBL" id="JAAIUW010000005">
    <property type="protein sequence ID" value="KAF7831826.1"/>
    <property type="molecule type" value="Genomic_DNA"/>
</dbReference>
<protein>
    <submittedName>
        <fullName evidence="1">Uncharacterized protein</fullName>
    </submittedName>
</protein>
<reference evidence="1" key="1">
    <citation type="submission" date="2020-09" db="EMBL/GenBank/DDBJ databases">
        <title>Genome-Enabled Discovery of Anthraquinone Biosynthesis in Senna tora.</title>
        <authorList>
            <person name="Kang S.-H."/>
            <person name="Pandey R.P."/>
            <person name="Lee C.-M."/>
            <person name="Sim J.-S."/>
            <person name="Jeong J.-T."/>
            <person name="Choi B.-S."/>
            <person name="Jung M."/>
            <person name="Ginzburg D."/>
            <person name="Zhao K."/>
            <person name="Won S.Y."/>
            <person name="Oh T.-J."/>
            <person name="Yu Y."/>
            <person name="Kim N.-H."/>
            <person name="Lee O.R."/>
            <person name="Lee T.-H."/>
            <person name="Bashyal P."/>
            <person name="Kim T.-S."/>
            <person name="Lee W.-H."/>
            <person name="Kawkins C."/>
            <person name="Kim C.-K."/>
            <person name="Kim J.S."/>
            <person name="Ahn B.O."/>
            <person name="Rhee S.Y."/>
            <person name="Sohng J.K."/>
        </authorList>
    </citation>
    <scope>NUCLEOTIDE SEQUENCE</scope>
    <source>
        <tissue evidence="1">Leaf</tissue>
    </source>
</reference>
<name>A0A835C5Y9_9FABA</name>
<comment type="caution">
    <text evidence="1">The sequence shown here is derived from an EMBL/GenBank/DDBJ whole genome shotgun (WGS) entry which is preliminary data.</text>
</comment>
<gene>
    <name evidence="1" type="ORF">G2W53_014159</name>
</gene>
<proteinExistence type="predicted"/>
<organism evidence="1 2">
    <name type="scientific">Senna tora</name>
    <dbReference type="NCBI Taxonomy" id="362788"/>
    <lineage>
        <taxon>Eukaryota</taxon>
        <taxon>Viridiplantae</taxon>
        <taxon>Streptophyta</taxon>
        <taxon>Embryophyta</taxon>
        <taxon>Tracheophyta</taxon>
        <taxon>Spermatophyta</taxon>
        <taxon>Magnoliopsida</taxon>
        <taxon>eudicotyledons</taxon>
        <taxon>Gunneridae</taxon>
        <taxon>Pentapetalae</taxon>
        <taxon>rosids</taxon>
        <taxon>fabids</taxon>
        <taxon>Fabales</taxon>
        <taxon>Fabaceae</taxon>
        <taxon>Caesalpinioideae</taxon>
        <taxon>Cassia clade</taxon>
        <taxon>Senna</taxon>
    </lineage>
</organism>
<sequence length="59" mass="6575">MLSQVLDLILQVLYFVSVRSKVGALVLMVIVRVSYDLCAGLAGFLDLLELIVFDLLRYG</sequence>
<dbReference type="Proteomes" id="UP000634136">
    <property type="component" value="Unassembled WGS sequence"/>
</dbReference>
<accession>A0A835C5Y9</accession>
<evidence type="ECO:0000313" key="2">
    <source>
        <dbReference type="Proteomes" id="UP000634136"/>
    </source>
</evidence>